<organism evidence="1 2">
    <name type="scientific">Tsukamurella sputi</name>
    <dbReference type="NCBI Taxonomy" id="2591848"/>
    <lineage>
        <taxon>Bacteria</taxon>
        <taxon>Bacillati</taxon>
        <taxon>Actinomycetota</taxon>
        <taxon>Actinomycetes</taxon>
        <taxon>Mycobacteriales</taxon>
        <taxon>Tsukamurellaceae</taxon>
        <taxon>Tsukamurella</taxon>
    </lineage>
</organism>
<keyword evidence="2" id="KW-1185">Reference proteome</keyword>
<dbReference type="GO" id="GO:0004803">
    <property type="term" value="F:transposase activity"/>
    <property type="evidence" value="ECO:0007669"/>
    <property type="project" value="InterPro"/>
</dbReference>
<dbReference type="EMBL" id="VIGV01000089">
    <property type="protein sequence ID" value="TWS21660.1"/>
    <property type="molecule type" value="Genomic_DNA"/>
</dbReference>
<evidence type="ECO:0000313" key="2">
    <source>
        <dbReference type="Proteomes" id="UP000319792"/>
    </source>
</evidence>
<accession>A0A5C5RFL3</accession>
<dbReference type="SUPFAM" id="SSF46689">
    <property type="entry name" value="Homeodomain-like"/>
    <property type="match status" value="1"/>
</dbReference>
<gene>
    <name evidence="1" type="ORF">FK268_23275</name>
</gene>
<dbReference type="InterPro" id="IPR009057">
    <property type="entry name" value="Homeodomain-like_sf"/>
</dbReference>
<dbReference type="Gene3D" id="1.10.10.60">
    <property type="entry name" value="Homeodomain-like"/>
    <property type="match status" value="1"/>
</dbReference>
<dbReference type="Proteomes" id="UP000319792">
    <property type="component" value="Unassembled WGS sequence"/>
</dbReference>
<sequence length="74" mass="8356">MSTGKYGDDFKEQVVLEVINKDRTISAVAQSYGLVSQTGGLWVKKYRESHPEVSGSGEVVESAEIRRLRRELRE</sequence>
<dbReference type="InterPro" id="IPR002514">
    <property type="entry name" value="Transposase_8"/>
</dbReference>
<dbReference type="GO" id="GO:0006313">
    <property type="term" value="P:DNA transposition"/>
    <property type="evidence" value="ECO:0007669"/>
    <property type="project" value="InterPro"/>
</dbReference>
<protein>
    <submittedName>
        <fullName evidence="1">Transposase</fullName>
    </submittedName>
</protein>
<feature type="non-terminal residue" evidence="1">
    <location>
        <position position="74"/>
    </location>
</feature>
<dbReference type="GO" id="GO:0003677">
    <property type="term" value="F:DNA binding"/>
    <property type="evidence" value="ECO:0007669"/>
    <property type="project" value="InterPro"/>
</dbReference>
<proteinExistence type="predicted"/>
<dbReference type="OrthoDB" id="52928at2"/>
<comment type="caution">
    <text evidence="1">The sequence shown here is derived from an EMBL/GenBank/DDBJ whole genome shotgun (WGS) entry which is preliminary data.</text>
</comment>
<reference evidence="1 2" key="1">
    <citation type="submission" date="2019-08" db="EMBL/GenBank/DDBJ databases">
        <title>Tsukamurella conjunctivitidis sp. nov., Tsukamurella assacharolytica sp. nov. and Tsukamurella sputae sp. nov. isolated from patients with conjunctivitis, bacteraemia (lymphoma) and respiratory infection (sputum) in Hong Kong.</title>
        <authorList>
            <person name="Fok K.M.N."/>
            <person name="Fong J.Y.H."/>
        </authorList>
    </citation>
    <scope>NUCLEOTIDE SEQUENCE [LARGE SCALE GENOMIC DNA]</scope>
    <source>
        <strain evidence="1 2">HKU70</strain>
    </source>
</reference>
<dbReference type="Pfam" id="PF01527">
    <property type="entry name" value="HTH_Tnp_1"/>
    <property type="match status" value="1"/>
</dbReference>
<evidence type="ECO:0000313" key="1">
    <source>
        <dbReference type="EMBL" id="TWS21660.1"/>
    </source>
</evidence>
<name>A0A5C5RFL3_9ACTN</name>
<dbReference type="RefSeq" id="WP_146437820.1">
    <property type="nucleotide sequence ID" value="NZ_VIGV01000089.1"/>
</dbReference>
<dbReference type="AlphaFoldDB" id="A0A5C5RFL3"/>